<dbReference type="EMBL" id="ML145102">
    <property type="protein sequence ID" value="TBU60805.1"/>
    <property type="molecule type" value="Genomic_DNA"/>
</dbReference>
<keyword evidence="2" id="KW-1185">Reference proteome</keyword>
<dbReference type="Proteomes" id="UP000292082">
    <property type="component" value="Unassembled WGS sequence"/>
</dbReference>
<organism evidence="1 2">
    <name type="scientific">Dichomitus squalens</name>
    <dbReference type="NCBI Taxonomy" id="114155"/>
    <lineage>
        <taxon>Eukaryota</taxon>
        <taxon>Fungi</taxon>
        <taxon>Dikarya</taxon>
        <taxon>Basidiomycota</taxon>
        <taxon>Agaricomycotina</taxon>
        <taxon>Agaricomycetes</taxon>
        <taxon>Polyporales</taxon>
        <taxon>Polyporaceae</taxon>
        <taxon>Dichomitus</taxon>
    </lineage>
</organism>
<name>A0A4Q9Q176_9APHY</name>
<evidence type="ECO:0000313" key="1">
    <source>
        <dbReference type="EMBL" id="TBU60805.1"/>
    </source>
</evidence>
<protein>
    <submittedName>
        <fullName evidence="1">Uncharacterized protein</fullName>
    </submittedName>
</protein>
<dbReference type="AlphaFoldDB" id="A0A4Q9Q176"/>
<accession>A0A4Q9Q176</accession>
<reference evidence="1 2" key="1">
    <citation type="submission" date="2019-01" db="EMBL/GenBank/DDBJ databases">
        <title>Draft genome sequences of three monokaryotic isolates of the white-rot basidiomycete fungus Dichomitus squalens.</title>
        <authorList>
            <consortium name="DOE Joint Genome Institute"/>
            <person name="Lopez S.C."/>
            <person name="Andreopoulos B."/>
            <person name="Pangilinan J."/>
            <person name="Lipzen A."/>
            <person name="Riley R."/>
            <person name="Ahrendt S."/>
            <person name="Ng V."/>
            <person name="Barry K."/>
            <person name="Daum C."/>
            <person name="Grigoriev I.V."/>
            <person name="Hilden K.S."/>
            <person name="Makela M.R."/>
            <person name="de Vries R.P."/>
        </authorList>
    </citation>
    <scope>NUCLEOTIDE SEQUENCE [LARGE SCALE GENOMIC DNA]</scope>
    <source>
        <strain evidence="1 2">CBS 464.89</strain>
    </source>
</reference>
<sequence length="86" mass="10056">MAYPVAYGTSRRAEALDWTMKVDILYNNAQYRHRPIYDWEVYQPRPPALEFHRQRLLTLLTAFEIFLKLNSTGAAAYARNTTSETT</sequence>
<proteinExistence type="predicted"/>
<gene>
    <name evidence="1" type="ORF">BD310DRAFT_975597</name>
</gene>
<evidence type="ECO:0000313" key="2">
    <source>
        <dbReference type="Proteomes" id="UP000292082"/>
    </source>
</evidence>